<sequence length="189" mass="21865">MKIIFAIFFLFFFNNSFTQTKYTSHFGFGFGLNTSKINVDDVLIKNSYKNGFDMIFYFHKQFEKKILVASGINFSFNNYLFKGKNNEINIKYKKVSIPIIFEYIPFNKLPVGVGLGPEISISSDNFSLLPILNDRFKPINSSIILVVNYAIPIKNITIKPQISYERTISNFFKQSNAYKSTYNLTLVVF</sequence>
<dbReference type="Proteomes" id="UP001597546">
    <property type="component" value="Unassembled WGS sequence"/>
</dbReference>
<evidence type="ECO:0000313" key="3">
    <source>
        <dbReference type="Proteomes" id="UP001597546"/>
    </source>
</evidence>
<gene>
    <name evidence="2" type="ORF">ACFSSE_02760</name>
</gene>
<reference evidence="3" key="1">
    <citation type="journal article" date="2019" name="Int. J. Syst. Evol. Microbiol.">
        <title>The Global Catalogue of Microorganisms (GCM) 10K type strain sequencing project: providing services to taxonomists for standard genome sequencing and annotation.</title>
        <authorList>
            <consortium name="The Broad Institute Genomics Platform"/>
            <consortium name="The Broad Institute Genome Sequencing Center for Infectious Disease"/>
            <person name="Wu L."/>
            <person name="Ma J."/>
        </authorList>
    </citation>
    <scope>NUCLEOTIDE SEQUENCE [LARGE SCALE GENOMIC DNA]</scope>
    <source>
        <strain evidence="3">KCTC 42456</strain>
    </source>
</reference>
<feature type="signal peptide" evidence="1">
    <location>
        <begin position="1"/>
        <end position="18"/>
    </location>
</feature>
<comment type="caution">
    <text evidence="2">The sequence shown here is derived from an EMBL/GenBank/DDBJ whole genome shotgun (WGS) entry which is preliminary data.</text>
</comment>
<evidence type="ECO:0008006" key="4">
    <source>
        <dbReference type="Google" id="ProtNLM"/>
    </source>
</evidence>
<dbReference type="EMBL" id="JBHULV010000008">
    <property type="protein sequence ID" value="MFD2730614.1"/>
    <property type="molecule type" value="Genomic_DNA"/>
</dbReference>
<accession>A0ABW5TNW3</accession>
<evidence type="ECO:0000256" key="1">
    <source>
        <dbReference type="SAM" id="SignalP"/>
    </source>
</evidence>
<name>A0ABW5TNW3_9SPHI</name>
<keyword evidence="1" id="KW-0732">Signal</keyword>
<keyword evidence="3" id="KW-1185">Reference proteome</keyword>
<proteinExistence type="predicted"/>
<protein>
    <recommendedName>
        <fullName evidence="4">Outer membrane protein beta-barrel domain-containing protein</fullName>
    </recommendedName>
</protein>
<feature type="chain" id="PRO_5045300972" description="Outer membrane protein beta-barrel domain-containing protein" evidence="1">
    <location>
        <begin position="19"/>
        <end position="189"/>
    </location>
</feature>
<evidence type="ECO:0000313" key="2">
    <source>
        <dbReference type="EMBL" id="MFD2730614.1"/>
    </source>
</evidence>
<dbReference type="RefSeq" id="WP_379040601.1">
    <property type="nucleotide sequence ID" value="NZ_JBHSKW010000005.1"/>
</dbReference>
<organism evidence="2 3">
    <name type="scientific">Pedobacter alpinus</name>
    <dbReference type="NCBI Taxonomy" id="1590643"/>
    <lineage>
        <taxon>Bacteria</taxon>
        <taxon>Pseudomonadati</taxon>
        <taxon>Bacteroidota</taxon>
        <taxon>Sphingobacteriia</taxon>
        <taxon>Sphingobacteriales</taxon>
        <taxon>Sphingobacteriaceae</taxon>
        <taxon>Pedobacter</taxon>
    </lineage>
</organism>